<evidence type="ECO:0000313" key="9">
    <source>
        <dbReference type="Proteomes" id="UP001500449"/>
    </source>
</evidence>
<evidence type="ECO:0000313" key="8">
    <source>
        <dbReference type="EMBL" id="GAA1872422.1"/>
    </source>
</evidence>
<dbReference type="RefSeq" id="WP_344425101.1">
    <property type="nucleotide sequence ID" value="NZ_BAAAQK010000025.1"/>
</dbReference>
<accession>A0ABN2NL05</accession>
<comment type="similarity">
    <text evidence="2">Belongs to the GtrA family.</text>
</comment>
<keyword evidence="4 6" id="KW-1133">Transmembrane helix</keyword>
<keyword evidence="3 6" id="KW-0812">Transmembrane</keyword>
<dbReference type="PANTHER" id="PTHR38459">
    <property type="entry name" value="PROPHAGE BACTOPRENOL-LINKED GLUCOSE TRANSLOCASE HOMOLOG"/>
    <property type="match status" value="1"/>
</dbReference>
<feature type="transmembrane region" description="Helical" evidence="6">
    <location>
        <begin position="117"/>
        <end position="139"/>
    </location>
</feature>
<dbReference type="EMBL" id="BAAAQK010000025">
    <property type="protein sequence ID" value="GAA1872422.1"/>
    <property type="molecule type" value="Genomic_DNA"/>
</dbReference>
<evidence type="ECO:0000256" key="3">
    <source>
        <dbReference type="ARBA" id="ARBA00022692"/>
    </source>
</evidence>
<organism evidence="8 9">
    <name type="scientific">Pseudonocardia ailaonensis</name>
    <dbReference type="NCBI Taxonomy" id="367279"/>
    <lineage>
        <taxon>Bacteria</taxon>
        <taxon>Bacillati</taxon>
        <taxon>Actinomycetota</taxon>
        <taxon>Actinomycetes</taxon>
        <taxon>Pseudonocardiales</taxon>
        <taxon>Pseudonocardiaceae</taxon>
        <taxon>Pseudonocardia</taxon>
    </lineage>
</organism>
<gene>
    <name evidence="8" type="ORF">GCM10009836_61690</name>
</gene>
<feature type="domain" description="GtrA/DPMS transmembrane" evidence="7">
    <location>
        <begin position="24"/>
        <end position="140"/>
    </location>
</feature>
<comment type="caution">
    <text evidence="8">The sequence shown here is derived from an EMBL/GenBank/DDBJ whole genome shotgun (WGS) entry which is preliminary data.</text>
</comment>
<keyword evidence="5 6" id="KW-0472">Membrane</keyword>
<feature type="transmembrane region" description="Helical" evidence="6">
    <location>
        <begin position="84"/>
        <end position="105"/>
    </location>
</feature>
<dbReference type="InterPro" id="IPR051401">
    <property type="entry name" value="GtrA_CellWall_Glycosyl"/>
</dbReference>
<evidence type="ECO:0000256" key="2">
    <source>
        <dbReference type="ARBA" id="ARBA00009399"/>
    </source>
</evidence>
<dbReference type="Pfam" id="PF04138">
    <property type="entry name" value="GtrA_DPMS_TM"/>
    <property type="match status" value="1"/>
</dbReference>
<dbReference type="Proteomes" id="UP001500449">
    <property type="component" value="Unassembled WGS sequence"/>
</dbReference>
<keyword evidence="9" id="KW-1185">Reference proteome</keyword>
<evidence type="ECO:0000256" key="1">
    <source>
        <dbReference type="ARBA" id="ARBA00004141"/>
    </source>
</evidence>
<evidence type="ECO:0000256" key="6">
    <source>
        <dbReference type="SAM" id="Phobius"/>
    </source>
</evidence>
<sequence>MTATQPEEAPAPAASHGLVAQLLRFAAVGGISALVDFGVLHLVLLTDVPSWLARAISFICGTTTAYFLNKRFTFGEAAGGRGRLAGFVLLYATTFAIAVGVYQLALSFLPEMSFKTSIAWVISQGTATVINFVMLRTVVFRSTPTS</sequence>
<evidence type="ECO:0000256" key="5">
    <source>
        <dbReference type="ARBA" id="ARBA00023136"/>
    </source>
</evidence>
<evidence type="ECO:0000259" key="7">
    <source>
        <dbReference type="Pfam" id="PF04138"/>
    </source>
</evidence>
<evidence type="ECO:0000256" key="4">
    <source>
        <dbReference type="ARBA" id="ARBA00022989"/>
    </source>
</evidence>
<dbReference type="InterPro" id="IPR007267">
    <property type="entry name" value="GtrA_DPMS_TM"/>
</dbReference>
<proteinExistence type="inferred from homology"/>
<comment type="subcellular location">
    <subcellularLocation>
        <location evidence="1">Membrane</location>
        <topology evidence="1">Multi-pass membrane protein</topology>
    </subcellularLocation>
</comment>
<feature type="transmembrane region" description="Helical" evidence="6">
    <location>
        <begin position="51"/>
        <end position="68"/>
    </location>
</feature>
<protein>
    <submittedName>
        <fullName evidence="8">GtrA family protein</fullName>
    </submittedName>
</protein>
<name>A0ABN2NL05_9PSEU</name>
<dbReference type="PANTHER" id="PTHR38459:SF6">
    <property type="entry name" value="ARABINOGALACTAN BIOSYNTHESIS RECRUITING PROTEIN RV3789"/>
    <property type="match status" value="1"/>
</dbReference>
<feature type="transmembrane region" description="Helical" evidence="6">
    <location>
        <begin position="22"/>
        <end position="45"/>
    </location>
</feature>
<reference evidence="8 9" key="1">
    <citation type="journal article" date="2019" name="Int. J. Syst. Evol. Microbiol.">
        <title>The Global Catalogue of Microorganisms (GCM) 10K type strain sequencing project: providing services to taxonomists for standard genome sequencing and annotation.</title>
        <authorList>
            <consortium name="The Broad Institute Genomics Platform"/>
            <consortium name="The Broad Institute Genome Sequencing Center for Infectious Disease"/>
            <person name="Wu L."/>
            <person name="Ma J."/>
        </authorList>
    </citation>
    <scope>NUCLEOTIDE SEQUENCE [LARGE SCALE GENOMIC DNA]</scope>
    <source>
        <strain evidence="8 9">JCM 16009</strain>
    </source>
</reference>